<dbReference type="AlphaFoldDB" id="A0A0E9VXJ6"/>
<organism evidence="1">
    <name type="scientific">Anguilla anguilla</name>
    <name type="common">European freshwater eel</name>
    <name type="synonym">Muraena anguilla</name>
    <dbReference type="NCBI Taxonomy" id="7936"/>
    <lineage>
        <taxon>Eukaryota</taxon>
        <taxon>Metazoa</taxon>
        <taxon>Chordata</taxon>
        <taxon>Craniata</taxon>
        <taxon>Vertebrata</taxon>
        <taxon>Euteleostomi</taxon>
        <taxon>Actinopterygii</taxon>
        <taxon>Neopterygii</taxon>
        <taxon>Teleostei</taxon>
        <taxon>Anguilliformes</taxon>
        <taxon>Anguillidae</taxon>
        <taxon>Anguilla</taxon>
    </lineage>
</organism>
<reference evidence="1" key="2">
    <citation type="journal article" date="2015" name="Fish Shellfish Immunol.">
        <title>Early steps in the European eel (Anguilla anguilla)-Vibrio vulnificus interaction in the gills: Role of the RtxA13 toxin.</title>
        <authorList>
            <person name="Callol A."/>
            <person name="Pajuelo D."/>
            <person name="Ebbesson L."/>
            <person name="Teles M."/>
            <person name="MacKenzie S."/>
            <person name="Amaro C."/>
        </authorList>
    </citation>
    <scope>NUCLEOTIDE SEQUENCE</scope>
</reference>
<reference evidence="1" key="1">
    <citation type="submission" date="2014-11" db="EMBL/GenBank/DDBJ databases">
        <authorList>
            <person name="Amaro Gonzalez C."/>
        </authorList>
    </citation>
    <scope>NUCLEOTIDE SEQUENCE</scope>
</reference>
<name>A0A0E9VXJ6_ANGAN</name>
<protein>
    <submittedName>
        <fullName evidence="1">Uncharacterized protein</fullName>
    </submittedName>
</protein>
<proteinExistence type="predicted"/>
<evidence type="ECO:0000313" key="1">
    <source>
        <dbReference type="EMBL" id="JAH82045.1"/>
    </source>
</evidence>
<accession>A0A0E9VXJ6</accession>
<dbReference type="EMBL" id="GBXM01026532">
    <property type="protein sequence ID" value="JAH82045.1"/>
    <property type="molecule type" value="Transcribed_RNA"/>
</dbReference>
<sequence length="27" mass="3256">MINMSLFLFLNVYIKNVQYIISIDICF</sequence>